<keyword evidence="2" id="KW-1185">Reference proteome</keyword>
<dbReference type="Proteomes" id="UP001056120">
    <property type="component" value="Linkage Group LG15"/>
</dbReference>
<proteinExistence type="predicted"/>
<sequence>MLQEKSYWIHWVGNVSRNRIEDIMPIATGAEIQDASAVGKPYYDQRIVGCPGAELEVVSPGGPPDGHGDEGEHQQITDSSFQLYVLE</sequence>
<comment type="caution">
    <text evidence="1">The sequence shown here is derived from an EMBL/GenBank/DDBJ whole genome shotgun (WGS) entry which is preliminary data.</text>
</comment>
<evidence type="ECO:0000313" key="1">
    <source>
        <dbReference type="EMBL" id="KAI3777787.1"/>
    </source>
</evidence>
<accession>A0ACB9G316</accession>
<organism evidence="1 2">
    <name type="scientific">Smallanthus sonchifolius</name>
    <dbReference type="NCBI Taxonomy" id="185202"/>
    <lineage>
        <taxon>Eukaryota</taxon>
        <taxon>Viridiplantae</taxon>
        <taxon>Streptophyta</taxon>
        <taxon>Embryophyta</taxon>
        <taxon>Tracheophyta</taxon>
        <taxon>Spermatophyta</taxon>
        <taxon>Magnoliopsida</taxon>
        <taxon>eudicotyledons</taxon>
        <taxon>Gunneridae</taxon>
        <taxon>Pentapetalae</taxon>
        <taxon>asterids</taxon>
        <taxon>campanulids</taxon>
        <taxon>Asterales</taxon>
        <taxon>Asteraceae</taxon>
        <taxon>Asteroideae</taxon>
        <taxon>Heliantheae alliance</taxon>
        <taxon>Millerieae</taxon>
        <taxon>Smallanthus</taxon>
    </lineage>
</organism>
<name>A0ACB9G316_9ASTR</name>
<dbReference type="EMBL" id="CM042032">
    <property type="protein sequence ID" value="KAI3777787.1"/>
    <property type="molecule type" value="Genomic_DNA"/>
</dbReference>
<reference evidence="1 2" key="2">
    <citation type="journal article" date="2022" name="Mol. Ecol. Resour.">
        <title>The genomes of chicory, endive, great burdock and yacon provide insights into Asteraceae paleo-polyploidization history and plant inulin production.</title>
        <authorList>
            <person name="Fan W."/>
            <person name="Wang S."/>
            <person name="Wang H."/>
            <person name="Wang A."/>
            <person name="Jiang F."/>
            <person name="Liu H."/>
            <person name="Zhao H."/>
            <person name="Xu D."/>
            <person name="Zhang Y."/>
        </authorList>
    </citation>
    <scope>NUCLEOTIDE SEQUENCE [LARGE SCALE GENOMIC DNA]</scope>
    <source>
        <strain evidence="2">cv. Yunnan</strain>
        <tissue evidence="1">Leaves</tissue>
    </source>
</reference>
<gene>
    <name evidence="1" type="ORF">L1987_47590</name>
</gene>
<reference evidence="2" key="1">
    <citation type="journal article" date="2022" name="Mol. Ecol. Resour.">
        <title>The genomes of chicory, endive, great burdock and yacon provide insights into Asteraceae palaeo-polyploidization history and plant inulin production.</title>
        <authorList>
            <person name="Fan W."/>
            <person name="Wang S."/>
            <person name="Wang H."/>
            <person name="Wang A."/>
            <person name="Jiang F."/>
            <person name="Liu H."/>
            <person name="Zhao H."/>
            <person name="Xu D."/>
            <person name="Zhang Y."/>
        </authorList>
    </citation>
    <scope>NUCLEOTIDE SEQUENCE [LARGE SCALE GENOMIC DNA]</scope>
    <source>
        <strain evidence="2">cv. Yunnan</strain>
    </source>
</reference>
<protein>
    <submittedName>
        <fullName evidence="1">Uncharacterized protein</fullName>
    </submittedName>
</protein>
<evidence type="ECO:0000313" key="2">
    <source>
        <dbReference type="Proteomes" id="UP001056120"/>
    </source>
</evidence>